<dbReference type="OrthoDB" id="10053709at2759"/>
<feature type="transmembrane region" description="Helical" evidence="10">
    <location>
        <begin position="359"/>
        <end position="382"/>
    </location>
</feature>
<dbReference type="SMART" id="SM01330">
    <property type="entry name" value="Frizzled"/>
    <property type="match status" value="1"/>
</dbReference>
<feature type="transmembrane region" description="Helical" evidence="10">
    <location>
        <begin position="326"/>
        <end position="347"/>
    </location>
</feature>
<feature type="disulfide bond" evidence="9">
    <location>
        <begin position="136"/>
        <end position="160"/>
    </location>
</feature>
<dbReference type="Gene3D" id="1.10.2000.10">
    <property type="entry name" value="Frizzled cysteine-rich domain"/>
    <property type="match status" value="1"/>
</dbReference>
<evidence type="ECO:0000256" key="11">
    <source>
        <dbReference type="SAM" id="SignalP"/>
    </source>
</evidence>
<dbReference type="GO" id="GO:0035567">
    <property type="term" value="P:non-canonical Wnt signaling pathway"/>
    <property type="evidence" value="ECO:0007669"/>
    <property type="project" value="TreeGrafter"/>
</dbReference>
<dbReference type="InterPro" id="IPR047105">
    <property type="entry name" value="Frizzled-4/Mom-5_7TM"/>
</dbReference>
<dbReference type="GO" id="GO:0017147">
    <property type="term" value="F:Wnt-protein binding"/>
    <property type="evidence" value="ECO:0007669"/>
    <property type="project" value="TreeGrafter"/>
</dbReference>
<keyword evidence="5 10" id="KW-1133">Transmembrane helix</keyword>
<keyword evidence="8" id="KW-0675">Receptor</keyword>
<evidence type="ECO:0000256" key="1">
    <source>
        <dbReference type="ARBA" id="ARBA00004141"/>
    </source>
</evidence>
<feature type="domain" description="FZ" evidence="12">
    <location>
        <begin position="55"/>
        <end position="172"/>
    </location>
</feature>
<dbReference type="InterPro" id="IPR036790">
    <property type="entry name" value="Frizzled_dom_sf"/>
</dbReference>
<evidence type="ECO:0000256" key="8">
    <source>
        <dbReference type="ARBA" id="ARBA00023170"/>
    </source>
</evidence>
<evidence type="ECO:0000256" key="2">
    <source>
        <dbReference type="ARBA" id="ARBA00008077"/>
    </source>
</evidence>
<dbReference type="Proteomes" id="UP000218231">
    <property type="component" value="Unassembled WGS sequence"/>
</dbReference>
<dbReference type="GO" id="GO:0042813">
    <property type="term" value="F:Wnt receptor activity"/>
    <property type="evidence" value="ECO:0007669"/>
    <property type="project" value="TreeGrafter"/>
</dbReference>
<keyword evidence="7 9" id="KW-1015">Disulfide bond</keyword>
<evidence type="ECO:0000256" key="4">
    <source>
        <dbReference type="ARBA" id="ARBA00022692"/>
    </source>
</evidence>
<dbReference type="STRING" id="2018661.A0A2A2LQL0"/>
<evidence type="ECO:0000313" key="15">
    <source>
        <dbReference type="Proteomes" id="UP000218231"/>
    </source>
</evidence>
<dbReference type="PROSITE" id="PS50261">
    <property type="entry name" value="G_PROTEIN_RECEP_F2_4"/>
    <property type="match status" value="1"/>
</dbReference>
<keyword evidence="15" id="KW-1185">Reference proteome</keyword>
<keyword evidence="4 10" id="KW-0812">Transmembrane</keyword>
<feature type="disulfide bond" evidence="9">
    <location>
        <begin position="69"/>
        <end position="115"/>
    </location>
</feature>
<dbReference type="PRINTS" id="PR00489">
    <property type="entry name" value="FRIZZLED"/>
</dbReference>
<keyword evidence="3" id="KW-0217">Developmental protein</keyword>
<reference evidence="14 15" key="1">
    <citation type="journal article" date="2017" name="Curr. Biol.">
        <title>Genome architecture and evolution of a unichromosomal asexual nematode.</title>
        <authorList>
            <person name="Fradin H."/>
            <person name="Zegar C."/>
            <person name="Gutwein M."/>
            <person name="Lucas J."/>
            <person name="Kovtun M."/>
            <person name="Corcoran D."/>
            <person name="Baugh L.R."/>
            <person name="Kiontke K."/>
            <person name="Gunsalus K."/>
            <person name="Fitch D.H."/>
            <person name="Piano F."/>
        </authorList>
    </citation>
    <scope>NUCLEOTIDE SEQUENCE [LARGE SCALE GENOMIC DNA]</scope>
    <source>
        <strain evidence="14">PF1309</strain>
    </source>
</reference>
<gene>
    <name evidence="14" type="ORF">WR25_07562</name>
</gene>
<evidence type="ECO:0000256" key="6">
    <source>
        <dbReference type="ARBA" id="ARBA00023136"/>
    </source>
</evidence>
<comment type="similarity">
    <text evidence="2">Belongs to the G-protein coupled receptor Fz/Smo family.</text>
</comment>
<dbReference type="InterPro" id="IPR020067">
    <property type="entry name" value="Frizzled_dom"/>
</dbReference>
<evidence type="ECO:0000256" key="5">
    <source>
        <dbReference type="ARBA" id="ARBA00022989"/>
    </source>
</evidence>
<organism evidence="14 15">
    <name type="scientific">Diploscapter pachys</name>
    <dbReference type="NCBI Taxonomy" id="2018661"/>
    <lineage>
        <taxon>Eukaryota</taxon>
        <taxon>Metazoa</taxon>
        <taxon>Ecdysozoa</taxon>
        <taxon>Nematoda</taxon>
        <taxon>Chromadorea</taxon>
        <taxon>Rhabditida</taxon>
        <taxon>Rhabditina</taxon>
        <taxon>Rhabditomorpha</taxon>
        <taxon>Rhabditoidea</taxon>
        <taxon>Rhabditidae</taxon>
        <taxon>Diploscapter</taxon>
    </lineage>
</organism>
<proteinExistence type="inferred from homology"/>
<feature type="signal peptide" evidence="11">
    <location>
        <begin position="1"/>
        <end position="23"/>
    </location>
</feature>
<dbReference type="PANTHER" id="PTHR11309">
    <property type="entry name" value="FRIZZLED"/>
    <property type="match status" value="1"/>
</dbReference>
<feature type="domain" description="G-protein coupled receptors family 2 profile 2" evidence="13">
    <location>
        <begin position="233"/>
        <end position="477"/>
    </location>
</feature>
<dbReference type="GO" id="GO:0060070">
    <property type="term" value="P:canonical Wnt signaling pathway"/>
    <property type="evidence" value="ECO:0007669"/>
    <property type="project" value="TreeGrafter"/>
</dbReference>
<evidence type="ECO:0000259" key="12">
    <source>
        <dbReference type="PROSITE" id="PS50038"/>
    </source>
</evidence>
<dbReference type="PROSITE" id="PS50038">
    <property type="entry name" value="FZ"/>
    <property type="match status" value="1"/>
</dbReference>
<keyword evidence="11" id="KW-0732">Signal</keyword>
<accession>A0A2A2LQL0</accession>
<dbReference type="InterPro" id="IPR017981">
    <property type="entry name" value="GPCR_2-like_7TM"/>
</dbReference>
<dbReference type="Pfam" id="PF01392">
    <property type="entry name" value="Fz"/>
    <property type="match status" value="1"/>
</dbReference>
<comment type="caution">
    <text evidence="9">Lacks conserved residue(s) required for the propagation of feature annotation.</text>
</comment>
<dbReference type="InterPro" id="IPR015526">
    <property type="entry name" value="Frizzled/SFRP"/>
</dbReference>
<dbReference type="GO" id="GO:0005886">
    <property type="term" value="C:plasma membrane"/>
    <property type="evidence" value="ECO:0007669"/>
    <property type="project" value="TreeGrafter"/>
</dbReference>
<evidence type="ECO:0000259" key="13">
    <source>
        <dbReference type="PROSITE" id="PS50261"/>
    </source>
</evidence>
<evidence type="ECO:0000256" key="7">
    <source>
        <dbReference type="ARBA" id="ARBA00023157"/>
    </source>
</evidence>
<feature type="transmembrane region" description="Helical" evidence="10">
    <location>
        <begin position="238"/>
        <end position="260"/>
    </location>
</feature>
<dbReference type="SMART" id="SM00063">
    <property type="entry name" value="FRI"/>
    <property type="match status" value="1"/>
</dbReference>
<feature type="transmembrane region" description="Helical" evidence="10">
    <location>
        <begin position="272"/>
        <end position="292"/>
    </location>
</feature>
<evidence type="ECO:0000256" key="9">
    <source>
        <dbReference type="PROSITE-ProRule" id="PRU00090"/>
    </source>
</evidence>
<feature type="chain" id="PRO_5012019492" description="Frizzled-4" evidence="11">
    <location>
        <begin position="24"/>
        <end position="636"/>
    </location>
</feature>
<evidence type="ECO:0000256" key="3">
    <source>
        <dbReference type="ARBA" id="ARBA00022473"/>
    </source>
</evidence>
<protein>
    <recommendedName>
        <fullName evidence="16">Frizzled-4</fullName>
    </recommendedName>
</protein>
<dbReference type="AlphaFoldDB" id="A0A2A2LQL0"/>
<dbReference type="Gene3D" id="1.20.1070.10">
    <property type="entry name" value="Rhodopsin 7-helix transmembrane proteins"/>
    <property type="match status" value="1"/>
</dbReference>
<dbReference type="SUPFAM" id="SSF63501">
    <property type="entry name" value="Frizzled cysteine-rich domain"/>
    <property type="match status" value="1"/>
</dbReference>
<sequence>MKPRISSYLFLFCISLILSNSYAAEIKKPVLKTRQDEKEARLRIHSFQQSYSDSSSDNRCEPIEPNSMCAHLPYNLTTFPNLLSHQNQAEANAAISTYNPLVKVKCSEDIKLFLCAAYFPVCTQIPTPLPPCRDLCLSAQQGCENLMKKFGYSWPSILDCRKFPVSGLCVGRNQSKPASDTPANSANFECPSTMRAVTGSRFSLQLASVKLQDCSMPCEADNQTPIFFNSRMRRYLRIWTGAWSMGCCVCSLFTVITFLIDLDRFAYPVRPILYMALCYFAISIVYMIGVVGEDRFACGNYGSTPTQLVTQEGENVWCSALAVAHYYFLMASSAWWVIMCLAWFLAANLKWGAESIAGLAAHFHAIAWGIPGVLSVVVLITNSIDGDVFTGICSVGNLQPAALFYFIFIPLISCLVFGVLLLMCGIWSMIRIRSYIKLQHADVDRNISKLEKLMFRISAFAVIYALPTAVSALILFYQSMNMPQWIEAWYSERCLRSDREQFGFSIPAESCPTTQNDLQLSRPPEMTHFMINSIGSGHNLRGLGVQFENLEQLSAGLRMLLDRQQAKQTPKIWRAARMVVAKPTRVDAEGVYPWNTPRPAQCNMSRGQLPEPPNLMNSLHRSRKVAKIRPFSTFFE</sequence>
<keyword evidence="6 10" id="KW-0472">Membrane</keyword>
<dbReference type="Pfam" id="PF01534">
    <property type="entry name" value="Frizzled"/>
    <property type="match status" value="1"/>
</dbReference>
<name>A0A2A2LQL0_9BILA</name>
<dbReference type="PANTHER" id="PTHR11309:SF47">
    <property type="entry name" value="FRIZZLED"/>
    <property type="match status" value="1"/>
</dbReference>
<dbReference type="CDD" id="cd13951">
    <property type="entry name" value="7tmF_Frizzled_SMO"/>
    <property type="match status" value="1"/>
</dbReference>
<evidence type="ECO:0000313" key="14">
    <source>
        <dbReference type="EMBL" id="PAV88315.1"/>
    </source>
</evidence>
<evidence type="ECO:0000256" key="10">
    <source>
        <dbReference type="SAM" id="Phobius"/>
    </source>
</evidence>
<dbReference type="InterPro" id="IPR000539">
    <property type="entry name" value="Frizzled/Smoothened_7TM"/>
</dbReference>
<evidence type="ECO:0008006" key="16">
    <source>
        <dbReference type="Google" id="ProtNLM"/>
    </source>
</evidence>
<feature type="transmembrane region" description="Helical" evidence="10">
    <location>
        <begin position="402"/>
        <end position="432"/>
    </location>
</feature>
<comment type="subcellular location">
    <subcellularLocation>
        <location evidence="1">Membrane</location>
        <topology evidence="1">Multi-pass membrane protein</topology>
    </subcellularLocation>
</comment>
<comment type="caution">
    <text evidence="14">The sequence shown here is derived from an EMBL/GenBank/DDBJ whole genome shotgun (WGS) entry which is preliminary data.</text>
</comment>
<feature type="transmembrane region" description="Helical" evidence="10">
    <location>
        <begin position="453"/>
        <end position="477"/>
    </location>
</feature>
<dbReference type="EMBL" id="LIAE01006521">
    <property type="protein sequence ID" value="PAV88315.1"/>
    <property type="molecule type" value="Genomic_DNA"/>
</dbReference>